<gene>
    <name evidence="1" type="ORF">CHARACLAT_019357</name>
</gene>
<sequence>MGLRRQDVHQCPGQVEGAWKNDTRSELPCMMGLSQAEPSGSLFKLVSRKMCPAGISAFQVLHPSSNDLLTKLSSPAAR</sequence>
<accession>A0ABU7EUZ1</accession>
<organism evidence="1 2">
    <name type="scientific">Characodon lateralis</name>
    <dbReference type="NCBI Taxonomy" id="208331"/>
    <lineage>
        <taxon>Eukaryota</taxon>
        <taxon>Metazoa</taxon>
        <taxon>Chordata</taxon>
        <taxon>Craniata</taxon>
        <taxon>Vertebrata</taxon>
        <taxon>Euteleostomi</taxon>
        <taxon>Actinopterygii</taxon>
        <taxon>Neopterygii</taxon>
        <taxon>Teleostei</taxon>
        <taxon>Neoteleostei</taxon>
        <taxon>Acanthomorphata</taxon>
        <taxon>Ovalentaria</taxon>
        <taxon>Atherinomorphae</taxon>
        <taxon>Cyprinodontiformes</taxon>
        <taxon>Goodeidae</taxon>
        <taxon>Characodon</taxon>
    </lineage>
</organism>
<evidence type="ECO:0000313" key="2">
    <source>
        <dbReference type="Proteomes" id="UP001352852"/>
    </source>
</evidence>
<keyword evidence="2" id="KW-1185">Reference proteome</keyword>
<reference evidence="1 2" key="1">
    <citation type="submission" date="2021-06" db="EMBL/GenBank/DDBJ databases">
        <authorList>
            <person name="Palmer J.M."/>
        </authorList>
    </citation>
    <scope>NUCLEOTIDE SEQUENCE [LARGE SCALE GENOMIC DNA]</scope>
    <source>
        <strain evidence="1 2">CL_MEX2019</strain>
        <tissue evidence="1">Muscle</tissue>
    </source>
</reference>
<protein>
    <submittedName>
        <fullName evidence="1">Uncharacterized protein</fullName>
    </submittedName>
</protein>
<name>A0ABU7EUZ1_9TELE</name>
<comment type="caution">
    <text evidence="1">The sequence shown here is derived from an EMBL/GenBank/DDBJ whole genome shotgun (WGS) entry which is preliminary data.</text>
</comment>
<evidence type="ECO:0000313" key="1">
    <source>
        <dbReference type="EMBL" id="MED6291018.1"/>
    </source>
</evidence>
<dbReference type="EMBL" id="JAHUTJ010067330">
    <property type="protein sequence ID" value="MED6291018.1"/>
    <property type="molecule type" value="Genomic_DNA"/>
</dbReference>
<proteinExistence type="predicted"/>
<dbReference type="Proteomes" id="UP001352852">
    <property type="component" value="Unassembled WGS sequence"/>
</dbReference>